<sequence length="224" mass="25299">MSNTEGFCNVALDLNESDMNCVNNNNNNNINNNVSKNMKDLAVYVKNVNFEYRRNHKVLNNISMQVPRGKIFALLGPNGTGKTTFIRTILGQLKCKSGTIRVFGVRSGSKYSDIPGPGVGYMPQELALFEEFTIGEILSYYGTIYHLYGNDMQQRIDALIQLLNLPEKTRLISQLSGGQMRRVSIAITMIHKPKLIILDEPTVGVDSLLRRRIWDHLEDICVNF</sequence>
<feature type="domain" description="ABC transporter" evidence="3">
    <location>
        <begin position="43"/>
        <end position="224"/>
    </location>
</feature>
<keyword evidence="5" id="KW-1185">Reference proteome</keyword>
<organism evidence="4">
    <name type="scientific">Medioppia subpectinata</name>
    <dbReference type="NCBI Taxonomy" id="1979941"/>
    <lineage>
        <taxon>Eukaryota</taxon>
        <taxon>Metazoa</taxon>
        <taxon>Ecdysozoa</taxon>
        <taxon>Arthropoda</taxon>
        <taxon>Chelicerata</taxon>
        <taxon>Arachnida</taxon>
        <taxon>Acari</taxon>
        <taxon>Acariformes</taxon>
        <taxon>Sarcoptiformes</taxon>
        <taxon>Oribatida</taxon>
        <taxon>Brachypylina</taxon>
        <taxon>Oppioidea</taxon>
        <taxon>Oppiidae</taxon>
        <taxon>Medioppia</taxon>
    </lineage>
</organism>
<dbReference type="OrthoDB" id="6150516at2759"/>
<dbReference type="Pfam" id="PF00005">
    <property type="entry name" value="ABC_tran"/>
    <property type="match status" value="1"/>
</dbReference>
<accession>A0A7R9L179</accession>
<evidence type="ECO:0000313" key="5">
    <source>
        <dbReference type="Proteomes" id="UP000759131"/>
    </source>
</evidence>
<dbReference type="PROSITE" id="PS00211">
    <property type="entry name" value="ABC_TRANSPORTER_1"/>
    <property type="match status" value="1"/>
</dbReference>
<gene>
    <name evidence="4" type="ORF">OSB1V03_LOCUS13585</name>
</gene>
<dbReference type="CDD" id="cd03230">
    <property type="entry name" value="ABC_DR_subfamily_A"/>
    <property type="match status" value="1"/>
</dbReference>
<dbReference type="InterPro" id="IPR003439">
    <property type="entry name" value="ABC_transporter-like_ATP-bd"/>
</dbReference>
<dbReference type="AlphaFoldDB" id="A0A7R9L179"/>
<evidence type="ECO:0000256" key="2">
    <source>
        <dbReference type="ARBA" id="ARBA00022840"/>
    </source>
</evidence>
<keyword evidence="2" id="KW-0067">ATP-binding</keyword>
<dbReference type="PANTHER" id="PTHR43038">
    <property type="entry name" value="ATP-BINDING CASSETTE, SUB-FAMILY H, MEMBER 1"/>
    <property type="match status" value="1"/>
</dbReference>
<dbReference type="InterPro" id="IPR027417">
    <property type="entry name" value="P-loop_NTPase"/>
</dbReference>
<dbReference type="PANTHER" id="PTHR43038:SF3">
    <property type="entry name" value="ABC TRANSPORTER G FAMILY MEMBER 20 ISOFORM X1"/>
    <property type="match status" value="1"/>
</dbReference>
<evidence type="ECO:0000256" key="1">
    <source>
        <dbReference type="ARBA" id="ARBA00022741"/>
    </source>
</evidence>
<dbReference type="Gene3D" id="3.40.50.300">
    <property type="entry name" value="P-loop containing nucleotide triphosphate hydrolases"/>
    <property type="match status" value="1"/>
</dbReference>
<reference evidence="4" key="1">
    <citation type="submission" date="2020-11" db="EMBL/GenBank/DDBJ databases">
        <authorList>
            <person name="Tran Van P."/>
        </authorList>
    </citation>
    <scope>NUCLEOTIDE SEQUENCE</scope>
</reference>
<feature type="non-terminal residue" evidence="4">
    <location>
        <position position="224"/>
    </location>
</feature>
<dbReference type="PROSITE" id="PS50893">
    <property type="entry name" value="ABC_TRANSPORTER_2"/>
    <property type="match status" value="1"/>
</dbReference>
<dbReference type="GO" id="GO:0016887">
    <property type="term" value="F:ATP hydrolysis activity"/>
    <property type="evidence" value="ECO:0007669"/>
    <property type="project" value="InterPro"/>
</dbReference>
<dbReference type="SUPFAM" id="SSF52540">
    <property type="entry name" value="P-loop containing nucleoside triphosphate hydrolases"/>
    <property type="match status" value="1"/>
</dbReference>
<evidence type="ECO:0000313" key="4">
    <source>
        <dbReference type="EMBL" id="CAD7633187.1"/>
    </source>
</evidence>
<name>A0A7R9L179_9ACAR</name>
<dbReference type="Proteomes" id="UP000759131">
    <property type="component" value="Unassembled WGS sequence"/>
</dbReference>
<dbReference type="InterPro" id="IPR017871">
    <property type="entry name" value="ABC_transporter-like_CS"/>
</dbReference>
<dbReference type="EMBL" id="OC866865">
    <property type="protein sequence ID" value="CAD7633187.1"/>
    <property type="molecule type" value="Genomic_DNA"/>
</dbReference>
<dbReference type="SMART" id="SM00382">
    <property type="entry name" value="AAA"/>
    <property type="match status" value="1"/>
</dbReference>
<dbReference type="GO" id="GO:0005524">
    <property type="term" value="F:ATP binding"/>
    <property type="evidence" value="ECO:0007669"/>
    <property type="project" value="UniProtKB-KW"/>
</dbReference>
<dbReference type="EMBL" id="CAJPIZ010012290">
    <property type="protein sequence ID" value="CAG2113617.1"/>
    <property type="molecule type" value="Genomic_DNA"/>
</dbReference>
<protein>
    <recommendedName>
        <fullName evidence="3">ABC transporter domain-containing protein</fullName>
    </recommendedName>
</protein>
<dbReference type="InterPro" id="IPR003593">
    <property type="entry name" value="AAA+_ATPase"/>
</dbReference>
<proteinExistence type="predicted"/>
<keyword evidence="1" id="KW-0547">Nucleotide-binding</keyword>
<evidence type="ECO:0000259" key="3">
    <source>
        <dbReference type="PROSITE" id="PS50893"/>
    </source>
</evidence>